<keyword evidence="4" id="KW-0812">Transmembrane</keyword>
<keyword evidence="4" id="KW-1133">Transmembrane helix</keyword>
<evidence type="ECO:0000313" key="5">
    <source>
        <dbReference type="EMBL" id="MBB3023134.1"/>
    </source>
</evidence>
<feature type="region of interest" description="Disordered" evidence="3">
    <location>
        <begin position="54"/>
        <end position="73"/>
    </location>
</feature>
<keyword evidence="1 5" id="KW-0378">Hydrolase</keyword>
<feature type="active site" description="Acyl-thioester intermediate" evidence="2">
    <location>
        <position position="198"/>
    </location>
</feature>
<evidence type="ECO:0000313" key="6">
    <source>
        <dbReference type="Proteomes" id="UP000568050"/>
    </source>
</evidence>
<dbReference type="CDD" id="cd05830">
    <property type="entry name" value="Sortase_E"/>
    <property type="match status" value="1"/>
</dbReference>
<dbReference type="Pfam" id="PF04203">
    <property type="entry name" value="Sortase"/>
    <property type="match status" value="1"/>
</dbReference>
<protein>
    <submittedName>
        <fullName evidence="5">Sortase A</fullName>
        <ecNumber evidence="5">3.4.22.70</ecNumber>
    </submittedName>
</protein>
<gene>
    <name evidence="5" type="ORF">FHX50_001419</name>
</gene>
<evidence type="ECO:0000256" key="1">
    <source>
        <dbReference type="ARBA" id="ARBA00022801"/>
    </source>
</evidence>
<dbReference type="Gene3D" id="2.40.260.10">
    <property type="entry name" value="Sortase"/>
    <property type="match status" value="1"/>
</dbReference>
<name>A0A839QS49_9MICO</name>
<dbReference type="RefSeq" id="WP_183376027.1">
    <property type="nucleotide sequence ID" value="NZ_CBCSFZ010000006.1"/>
</dbReference>
<evidence type="ECO:0000256" key="4">
    <source>
        <dbReference type="SAM" id="Phobius"/>
    </source>
</evidence>
<keyword evidence="6" id="KW-1185">Reference proteome</keyword>
<feature type="active site" description="Proton donor/acceptor" evidence="2">
    <location>
        <position position="130"/>
    </location>
</feature>
<sequence>MRAGASRVVGILGEVMITVGVLLGLFVVWQLWWTDVIADQEHSDIIAASEDMWGRPPQKIAPPESGPPPVAKPGAENQVWGTLHVPKFDKVSSPIAEGTSMTEVLNVKGNGHYRETAVPGENGNFSIAGHRSTYGRPLHDIARLKEGDPVIVETAEAFYVYRVTSDQITMPSAIEVIAPVPNKPGEKPTEQFMTMTACHPMYSARERYIVHAKFDHWVDRKKGIPQELEGKVF</sequence>
<dbReference type="Proteomes" id="UP000568050">
    <property type="component" value="Unassembled WGS sequence"/>
</dbReference>
<dbReference type="EMBL" id="JACHWP010000003">
    <property type="protein sequence ID" value="MBB3023134.1"/>
    <property type="molecule type" value="Genomic_DNA"/>
</dbReference>
<evidence type="ECO:0000256" key="3">
    <source>
        <dbReference type="SAM" id="MobiDB-lite"/>
    </source>
</evidence>
<dbReference type="InterPro" id="IPR042003">
    <property type="entry name" value="Sortase_E"/>
</dbReference>
<dbReference type="InterPro" id="IPR023365">
    <property type="entry name" value="Sortase_dom-sf"/>
</dbReference>
<accession>A0A839QS49</accession>
<reference evidence="5 6" key="1">
    <citation type="submission" date="2020-08" db="EMBL/GenBank/DDBJ databases">
        <title>Sequencing the genomes of 1000 actinobacteria strains.</title>
        <authorList>
            <person name="Klenk H.-P."/>
        </authorList>
    </citation>
    <scope>NUCLEOTIDE SEQUENCE [LARGE SCALE GENOMIC DNA]</scope>
    <source>
        <strain evidence="5 6">DSM 23040</strain>
    </source>
</reference>
<dbReference type="EC" id="3.4.22.70" evidence="5"/>
<proteinExistence type="predicted"/>
<feature type="transmembrane region" description="Helical" evidence="4">
    <location>
        <begin position="12"/>
        <end position="33"/>
    </location>
</feature>
<dbReference type="GO" id="GO:0016787">
    <property type="term" value="F:hydrolase activity"/>
    <property type="evidence" value="ECO:0007669"/>
    <property type="project" value="UniProtKB-KW"/>
</dbReference>
<dbReference type="NCBIfam" id="NF033747">
    <property type="entry name" value="class_E_sortase"/>
    <property type="match status" value="1"/>
</dbReference>
<dbReference type="NCBIfam" id="TIGR01076">
    <property type="entry name" value="sortase_fam"/>
    <property type="match status" value="1"/>
</dbReference>
<dbReference type="InterPro" id="IPR053465">
    <property type="entry name" value="Sortase_Class_E"/>
</dbReference>
<dbReference type="InterPro" id="IPR005754">
    <property type="entry name" value="Sortase"/>
</dbReference>
<organism evidence="5 6">
    <name type="scientific">Helcobacillus massiliensis</name>
    <dbReference type="NCBI Taxonomy" id="521392"/>
    <lineage>
        <taxon>Bacteria</taxon>
        <taxon>Bacillati</taxon>
        <taxon>Actinomycetota</taxon>
        <taxon>Actinomycetes</taxon>
        <taxon>Micrococcales</taxon>
        <taxon>Dermabacteraceae</taxon>
        <taxon>Helcobacillus</taxon>
    </lineage>
</organism>
<keyword evidence="4" id="KW-0472">Membrane</keyword>
<dbReference type="SUPFAM" id="SSF63817">
    <property type="entry name" value="Sortase"/>
    <property type="match status" value="1"/>
</dbReference>
<dbReference type="AlphaFoldDB" id="A0A839QS49"/>
<comment type="caution">
    <text evidence="5">The sequence shown here is derived from an EMBL/GenBank/DDBJ whole genome shotgun (WGS) entry which is preliminary data.</text>
</comment>
<evidence type="ECO:0000256" key="2">
    <source>
        <dbReference type="PIRSR" id="PIRSR605754-1"/>
    </source>
</evidence>